<keyword evidence="1 3" id="KW-0853">WD repeat</keyword>
<dbReference type="EMBL" id="ML002806">
    <property type="protein sequence ID" value="RKP35714.1"/>
    <property type="molecule type" value="Genomic_DNA"/>
</dbReference>
<proteinExistence type="predicted"/>
<dbReference type="PROSITE" id="PS50294">
    <property type="entry name" value="WD_REPEATS_REGION"/>
    <property type="match status" value="2"/>
</dbReference>
<dbReference type="PANTHER" id="PTHR22847">
    <property type="entry name" value="WD40 REPEAT PROTEIN"/>
    <property type="match status" value="1"/>
</dbReference>
<dbReference type="STRING" id="215637.A0A4P9ZQF4"/>
<feature type="repeat" description="WD" evidence="3">
    <location>
        <begin position="101"/>
        <end position="123"/>
    </location>
</feature>
<feature type="repeat" description="WD" evidence="3">
    <location>
        <begin position="125"/>
        <end position="166"/>
    </location>
</feature>
<reference evidence="5" key="1">
    <citation type="journal article" date="2018" name="Nat. Microbiol.">
        <title>Leveraging single-cell genomics to expand the fungal tree of life.</title>
        <authorList>
            <person name="Ahrendt S.R."/>
            <person name="Quandt C.A."/>
            <person name="Ciobanu D."/>
            <person name="Clum A."/>
            <person name="Salamov A."/>
            <person name="Andreopoulos B."/>
            <person name="Cheng J.F."/>
            <person name="Woyke T."/>
            <person name="Pelin A."/>
            <person name="Henrissat B."/>
            <person name="Reynolds N.K."/>
            <person name="Benny G.L."/>
            <person name="Smith M.E."/>
            <person name="James T.Y."/>
            <person name="Grigoriev I.V."/>
        </authorList>
    </citation>
    <scope>NUCLEOTIDE SEQUENCE [LARGE SCALE GENOMIC DNA]</scope>
    <source>
        <strain evidence="5">RSA 468</strain>
    </source>
</reference>
<evidence type="ECO:0000256" key="2">
    <source>
        <dbReference type="ARBA" id="ARBA00022737"/>
    </source>
</evidence>
<name>A0A4P9ZQF4_9FUNG</name>
<evidence type="ECO:0000313" key="4">
    <source>
        <dbReference type="EMBL" id="RKP35714.1"/>
    </source>
</evidence>
<evidence type="ECO:0000313" key="5">
    <source>
        <dbReference type="Proteomes" id="UP000268162"/>
    </source>
</evidence>
<dbReference type="AlphaFoldDB" id="A0A4P9ZQF4"/>
<evidence type="ECO:0000256" key="1">
    <source>
        <dbReference type="ARBA" id="ARBA00022574"/>
    </source>
</evidence>
<dbReference type="Gene3D" id="2.130.10.10">
    <property type="entry name" value="YVTN repeat-like/Quinoprotein amine dehydrogenase"/>
    <property type="match status" value="3"/>
</dbReference>
<dbReference type="PANTHER" id="PTHR22847:SF637">
    <property type="entry name" value="WD REPEAT DOMAIN 5B"/>
    <property type="match status" value="1"/>
</dbReference>
<dbReference type="PROSITE" id="PS50082">
    <property type="entry name" value="WD_REPEATS_2"/>
    <property type="match status" value="5"/>
</dbReference>
<evidence type="ECO:0000256" key="3">
    <source>
        <dbReference type="PROSITE-ProRule" id="PRU00221"/>
    </source>
</evidence>
<sequence length="281" mass="30743">QATHVIKWIQLETGMARRVFRGHTGPVTSLAATHSGASSTVDLLISGSWDKTIKLWDMATGECVRTLAGHSDFIKCLALVPGGRVYRSPAGGSAKETTPWLFSGSTDATIRQWDLRTGQCVRTFPKVHSRGIDDLVYDGSTNTLFSASSDTTIRQWNIVTGQVVPPSPKTGTRVVPNDADDDDDDTELWSCSADKDIKQWCPRTGQCIITLTHPNVVKSLTVTDAHVITGCRDENIRIWSKATGKCLKVLVGHFDEITGLAVIDQTIYSTSLDGTLRKWQI</sequence>
<dbReference type="PROSITE" id="PS00678">
    <property type="entry name" value="WD_REPEATS_1"/>
    <property type="match status" value="1"/>
</dbReference>
<feature type="repeat" description="WD" evidence="3">
    <location>
        <begin position="20"/>
        <end position="66"/>
    </location>
</feature>
<dbReference type="Proteomes" id="UP000268162">
    <property type="component" value="Unassembled WGS sequence"/>
</dbReference>
<keyword evidence="2" id="KW-0677">Repeat</keyword>
<dbReference type="CDD" id="cd00200">
    <property type="entry name" value="WD40"/>
    <property type="match status" value="1"/>
</dbReference>
<dbReference type="GO" id="GO:1990234">
    <property type="term" value="C:transferase complex"/>
    <property type="evidence" value="ECO:0007669"/>
    <property type="project" value="UniProtKB-ARBA"/>
</dbReference>
<feature type="repeat" description="WD" evidence="3">
    <location>
        <begin position="210"/>
        <end position="249"/>
    </location>
</feature>
<dbReference type="InterPro" id="IPR019775">
    <property type="entry name" value="WD40_repeat_CS"/>
</dbReference>
<protein>
    <submittedName>
        <fullName evidence="4">WD40-repeat-containing domain protein</fullName>
    </submittedName>
</protein>
<dbReference type="InterPro" id="IPR015943">
    <property type="entry name" value="WD40/YVTN_repeat-like_dom_sf"/>
</dbReference>
<dbReference type="InterPro" id="IPR036322">
    <property type="entry name" value="WD40_repeat_dom_sf"/>
</dbReference>
<feature type="repeat" description="WD" evidence="3">
    <location>
        <begin position="250"/>
        <end position="281"/>
    </location>
</feature>
<dbReference type="SUPFAM" id="SSF50978">
    <property type="entry name" value="WD40 repeat-like"/>
    <property type="match status" value="1"/>
</dbReference>
<feature type="non-terminal residue" evidence="4">
    <location>
        <position position="281"/>
    </location>
</feature>
<gene>
    <name evidence="4" type="ORF">BJ085DRAFT_7476</name>
</gene>
<feature type="non-terminal residue" evidence="4">
    <location>
        <position position="1"/>
    </location>
</feature>
<dbReference type="InterPro" id="IPR020472">
    <property type="entry name" value="WD40_PAC1"/>
</dbReference>
<dbReference type="PRINTS" id="PR00320">
    <property type="entry name" value="GPROTEINBRPT"/>
</dbReference>
<dbReference type="SMART" id="SM00320">
    <property type="entry name" value="WD40"/>
    <property type="match status" value="6"/>
</dbReference>
<keyword evidence="5" id="KW-1185">Reference proteome</keyword>
<organism evidence="4 5">
    <name type="scientific">Dimargaris cristalligena</name>
    <dbReference type="NCBI Taxonomy" id="215637"/>
    <lineage>
        <taxon>Eukaryota</taxon>
        <taxon>Fungi</taxon>
        <taxon>Fungi incertae sedis</taxon>
        <taxon>Zoopagomycota</taxon>
        <taxon>Kickxellomycotina</taxon>
        <taxon>Dimargaritomycetes</taxon>
        <taxon>Dimargaritales</taxon>
        <taxon>Dimargaritaceae</taxon>
        <taxon>Dimargaris</taxon>
    </lineage>
</organism>
<dbReference type="InterPro" id="IPR001680">
    <property type="entry name" value="WD40_rpt"/>
</dbReference>
<dbReference type="PROSITE" id="PS50231">
    <property type="entry name" value="RICIN_B_LECTIN"/>
    <property type="match status" value="1"/>
</dbReference>
<accession>A0A4P9ZQF4</accession>
<dbReference type="Pfam" id="PF00400">
    <property type="entry name" value="WD40"/>
    <property type="match status" value="5"/>
</dbReference>